<dbReference type="InterPro" id="IPR013148">
    <property type="entry name" value="Glyco_hydro_32_N"/>
</dbReference>
<dbReference type="SMART" id="SM00640">
    <property type="entry name" value="Glyco_32"/>
    <property type="match status" value="1"/>
</dbReference>
<evidence type="ECO:0000256" key="3">
    <source>
        <dbReference type="ARBA" id="ARBA00022801"/>
    </source>
</evidence>
<dbReference type="OrthoDB" id="202537at2759"/>
<dbReference type="GO" id="GO:0004575">
    <property type="term" value="F:sucrose alpha-glucosidase activity"/>
    <property type="evidence" value="ECO:0007669"/>
    <property type="project" value="TreeGrafter"/>
</dbReference>
<dbReference type="EMBL" id="JAPQKH010000004">
    <property type="protein sequence ID" value="KAJ5100357.1"/>
    <property type="molecule type" value="Genomic_DNA"/>
</dbReference>
<evidence type="ECO:0000256" key="1">
    <source>
        <dbReference type="ARBA" id="ARBA00009902"/>
    </source>
</evidence>
<evidence type="ECO:0000259" key="7">
    <source>
        <dbReference type="Pfam" id="PF08244"/>
    </source>
</evidence>
<comment type="caution">
    <text evidence="8">The sequence shown here is derived from an EMBL/GenBank/DDBJ whole genome shotgun (WGS) entry which is preliminary data.</text>
</comment>
<reference evidence="8" key="2">
    <citation type="journal article" date="2023" name="IMA Fungus">
        <title>Comparative genomic study of the Penicillium genus elucidates a diverse pangenome and 15 lateral gene transfer events.</title>
        <authorList>
            <person name="Petersen C."/>
            <person name="Sorensen T."/>
            <person name="Nielsen M.R."/>
            <person name="Sondergaard T.E."/>
            <person name="Sorensen J.L."/>
            <person name="Fitzpatrick D.A."/>
            <person name="Frisvad J.C."/>
            <person name="Nielsen K.L."/>
        </authorList>
    </citation>
    <scope>NUCLEOTIDE SEQUENCE</scope>
    <source>
        <strain evidence="8">IBT 30069</strain>
    </source>
</reference>
<dbReference type="Pfam" id="PF08244">
    <property type="entry name" value="Glyco_hydro_32C"/>
    <property type="match status" value="1"/>
</dbReference>
<dbReference type="InterPro" id="IPR013320">
    <property type="entry name" value="ConA-like_dom_sf"/>
</dbReference>
<sequence>MSWGHATSTDLTHWDEQPVALLARGFPHNLTEMYFTGSMAIDTNNTSGFGVDGKVPLVAVYTSYYPMAQTLESGKVIRLDQQSQSIAYSLDNGMTWTTYDAGNPVIQDPPSPYEDQYENFRDPFVFWHEVTQKWILVTSLAEIHKLVIWTSDNLKDWSVASEFGPFNGVGGVWECPNLFPLPVDNDEATEKWVLVVGLNPGGPPGTVGSGNQYFIGDFNGTAFIPDSETIHSGNGTSNWLDWGPDYYASAAYNGLTDNHHVQLGWMNNWQYGENIPTYPWRSAMTVPRRLSLKEADGQIVLVQKPHASWESIDDEGTISHSWDTFQQGTKDLGAVGKTLDISLSFSDREGDISNRAEFGITVHASSNFTEQTRVGYMFSEKKIFVDRRLSGNATFDSTFAREYFAPIKPESDGKVELRILVDWSSVEVFSGQSTITAQVFPGEDATYAQVFSSGTDTDGVSLKISNVSSIWN</sequence>
<dbReference type="SUPFAM" id="SSF49899">
    <property type="entry name" value="Concanavalin A-like lectins/glucanases"/>
    <property type="match status" value="1"/>
</dbReference>
<dbReference type="Gene3D" id="2.115.10.20">
    <property type="entry name" value="Glycosyl hydrolase domain, family 43"/>
    <property type="match status" value="1"/>
</dbReference>
<feature type="domain" description="Glycosyl hydrolase family 32 C-terminal" evidence="7">
    <location>
        <begin position="318"/>
        <end position="464"/>
    </location>
</feature>
<dbReference type="Pfam" id="PF00251">
    <property type="entry name" value="Glyco_hydro_32N"/>
    <property type="match status" value="1"/>
</dbReference>
<evidence type="ECO:0000313" key="9">
    <source>
        <dbReference type="Proteomes" id="UP001149165"/>
    </source>
</evidence>
<dbReference type="PANTHER" id="PTHR42800">
    <property type="entry name" value="EXOINULINASE INUD (AFU_ORTHOLOGUE AFUA_5G00480)"/>
    <property type="match status" value="1"/>
</dbReference>
<keyword evidence="4 5" id="KW-0326">Glycosidase</keyword>
<dbReference type="GO" id="GO:0005737">
    <property type="term" value="C:cytoplasm"/>
    <property type="evidence" value="ECO:0007669"/>
    <property type="project" value="TreeGrafter"/>
</dbReference>
<dbReference type="SUPFAM" id="SSF75005">
    <property type="entry name" value="Arabinanase/levansucrase/invertase"/>
    <property type="match status" value="1"/>
</dbReference>
<name>A0A9W9FI16_9EURO</name>
<comment type="similarity">
    <text evidence="1 5">Belongs to the glycosyl hydrolase 32 family.</text>
</comment>
<keyword evidence="9" id="KW-1185">Reference proteome</keyword>
<dbReference type="CDD" id="cd18622">
    <property type="entry name" value="GH32_Inu-like"/>
    <property type="match status" value="1"/>
</dbReference>
<evidence type="ECO:0000256" key="5">
    <source>
        <dbReference type="RuleBase" id="RU362110"/>
    </source>
</evidence>
<dbReference type="InterPro" id="IPR023296">
    <property type="entry name" value="Glyco_hydro_beta-prop_sf"/>
</dbReference>
<dbReference type="Proteomes" id="UP001149165">
    <property type="component" value="Unassembled WGS sequence"/>
</dbReference>
<dbReference type="GO" id="GO:0051670">
    <property type="term" value="F:inulinase activity"/>
    <property type="evidence" value="ECO:0007669"/>
    <property type="project" value="UniProtKB-ARBA"/>
</dbReference>
<evidence type="ECO:0000256" key="4">
    <source>
        <dbReference type="ARBA" id="ARBA00023295"/>
    </source>
</evidence>
<evidence type="ECO:0000256" key="2">
    <source>
        <dbReference type="ARBA" id="ARBA00022729"/>
    </source>
</evidence>
<dbReference type="GO" id="GO:0005987">
    <property type="term" value="P:sucrose catabolic process"/>
    <property type="evidence" value="ECO:0007669"/>
    <property type="project" value="TreeGrafter"/>
</dbReference>
<reference evidence="8" key="1">
    <citation type="submission" date="2022-11" db="EMBL/GenBank/DDBJ databases">
        <authorList>
            <person name="Petersen C."/>
        </authorList>
    </citation>
    <scope>NUCLEOTIDE SEQUENCE</scope>
    <source>
        <strain evidence="8">IBT 30069</strain>
    </source>
</reference>
<keyword evidence="2" id="KW-0732">Signal</keyword>
<organism evidence="8 9">
    <name type="scientific">Penicillium angulare</name>
    <dbReference type="NCBI Taxonomy" id="116970"/>
    <lineage>
        <taxon>Eukaryota</taxon>
        <taxon>Fungi</taxon>
        <taxon>Dikarya</taxon>
        <taxon>Ascomycota</taxon>
        <taxon>Pezizomycotina</taxon>
        <taxon>Eurotiomycetes</taxon>
        <taxon>Eurotiomycetidae</taxon>
        <taxon>Eurotiales</taxon>
        <taxon>Aspergillaceae</taxon>
        <taxon>Penicillium</taxon>
    </lineage>
</organism>
<proteinExistence type="inferred from homology"/>
<protein>
    <submittedName>
        <fullName evidence="8">Extracellular exo-inulinase inuE</fullName>
    </submittedName>
</protein>
<dbReference type="InterPro" id="IPR013189">
    <property type="entry name" value="Glyco_hydro_32_C"/>
</dbReference>
<keyword evidence="3 5" id="KW-0378">Hydrolase</keyword>
<dbReference type="Gene3D" id="2.60.120.560">
    <property type="entry name" value="Exo-inulinase, domain 1"/>
    <property type="match status" value="1"/>
</dbReference>
<dbReference type="InterPro" id="IPR001362">
    <property type="entry name" value="Glyco_hydro_32"/>
</dbReference>
<dbReference type="FunFam" id="2.60.120.560:FF:000003">
    <property type="entry name" value="Extracellular exo-inulinase inuE"/>
    <property type="match status" value="1"/>
</dbReference>
<evidence type="ECO:0000259" key="6">
    <source>
        <dbReference type="Pfam" id="PF00251"/>
    </source>
</evidence>
<evidence type="ECO:0000313" key="8">
    <source>
        <dbReference type="EMBL" id="KAJ5100357.1"/>
    </source>
</evidence>
<dbReference type="AlphaFoldDB" id="A0A9W9FI16"/>
<accession>A0A9W9FI16</accession>
<feature type="domain" description="Glycosyl hydrolase family 32 N-terminal" evidence="6">
    <location>
        <begin position="1"/>
        <end position="305"/>
    </location>
</feature>
<gene>
    <name evidence="8" type="ORF">N7456_006409</name>
</gene>
<dbReference type="PANTHER" id="PTHR42800:SF1">
    <property type="entry name" value="EXOINULINASE INUD (AFU_ORTHOLOGUE AFUA_5G00480)"/>
    <property type="match status" value="1"/>
</dbReference>